<accession>A0A6J3M114</accession>
<evidence type="ECO:0000256" key="1">
    <source>
        <dbReference type="SAM" id="MobiDB-lite"/>
    </source>
</evidence>
<protein>
    <submittedName>
        <fullName evidence="4">Uncharacterized protein</fullName>
    </submittedName>
</protein>
<feature type="region of interest" description="Disordered" evidence="1">
    <location>
        <begin position="158"/>
        <end position="235"/>
    </location>
</feature>
<reference evidence="4" key="1">
    <citation type="submission" date="2020-01" db="EMBL/GenBank/DDBJ databases">
        <authorList>
            <consortium name="DOE Joint Genome Institute"/>
            <person name="Haridas S."/>
            <person name="Albert R."/>
            <person name="Binder M."/>
            <person name="Bloem J."/>
            <person name="Labutti K."/>
            <person name="Salamov A."/>
            <person name="Andreopoulos B."/>
            <person name="Baker S.E."/>
            <person name="Barry K."/>
            <person name="Bills G."/>
            <person name="Bluhm B.H."/>
            <person name="Cannon C."/>
            <person name="Castanera R."/>
            <person name="Culley D.E."/>
            <person name="Daum C."/>
            <person name="Ezra D."/>
            <person name="Gonzalez J.B."/>
            <person name="Henrissat B."/>
            <person name="Kuo A."/>
            <person name="Liang C."/>
            <person name="Lipzen A."/>
            <person name="Lutzoni F."/>
            <person name="Magnuson J."/>
            <person name="Mondo S."/>
            <person name="Nolan M."/>
            <person name="Ohm R."/>
            <person name="Pangilinan J."/>
            <person name="Park H.-J."/>
            <person name="Ramirez L."/>
            <person name="Alfaro M."/>
            <person name="Sun H."/>
            <person name="Tritt A."/>
            <person name="Yoshinaga Y."/>
            <person name="Zwiers L.-H."/>
            <person name="Turgeon B.G."/>
            <person name="Goodwin S.B."/>
            <person name="Spatafora J.W."/>
            <person name="Crous P.W."/>
            <person name="Grigoriev I.V."/>
        </authorList>
    </citation>
    <scope>NUCLEOTIDE SEQUENCE</scope>
    <source>
        <strain evidence="4">CBS 342.82</strain>
    </source>
</reference>
<organism evidence="4">
    <name type="scientific">Dissoconium aciculare CBS 342.82</name>
    <dbReference type="NCBI Taxonomy" id="1314786"/>
    <lineage>
        <taxon>Eukaryota</taxon>
        <taxon>Fungi</taxon>
        <taxon>Dikarya</taxon>
        <taxon>Ascomycota</taxon>
        <taxon>Pezizomycotina</taxon>
        <taxon>Dothideomycetes</taxon>
        <taxon>Dothideomycetidae</taxon>
        <taxon>Mycosphaerellales</taxon>
        <taxon>Dissoconiaceae</taxon>
        <taxon>Dissoconium</taxon>
    </lineage>
</organism>
<reference evidence="4" key="3">
    <citation type="submission" date="2025-08" db="UniProtKB">
        <authorList>
            <consortium name="RefSeq"/>
        </authorList>
    </citation>
    <scope>IDENTIFICATION</scope>
    <source>
        <strain evidence="4">CBS 342.82</strain>
    </source>
</reference>
<evidence type="ECO:0000313" key="3">
    <source>
        <dbReference type="Proteomes" id="UP000504637"/>
    </source>
</evidence>
<proteinExistence type="predicted"/>
<keyword evidence="2" id="KW-0732">Signal</keyword>
<dbReference type="Proteomes" id="UP000504637">
    <property type="component" value="Unplaced"/>
</dbReference>
<sequence length="235" mass="26258">MHYLFATIATLSAYAHAAPISTGTEAVGPRAITERAASPDTVTPWNIAERGTFLDKDPFAKEPCADAYIMAPYCVHPGEQPSIEQQRENALATPAKEFFVKKDVLPDSVTPWNIAERAPDSTQPWDIAERDPDSTQPWKSVVERDPDTVTPLDIVERDPDTVNPWKRNPDTVNPLKRTPDSTQPWDIATREAEADSTTPWDIAAREPDSITPWDIAERDPDSTQPWNIVEREQSS</sequence>
<dbReference type="GeneID" id="54363194"/>
<feature type="signal peptide" evidence="2">
    <location>
        <begin position="1"/>
        <end position="17"/>
    </location>
</feature>
<dbReference type="AlphaFoldDB" id="A0A6J3M114"/>
<reference evidence="4" key="2">
    <citation type="submission" date="2020-04" db="EMBL/GenBank/DDBJ databases">
        <authorList>
            <consortium name="NCBI Genome Project"/>
        </authorList>
    </citation>
    <scope>NUCLEOTIDE SEQUENCE</scope>
    <source>
        <strain evidence="4">CBS 342.82</strain>
    </source>
</reference>
<name>A0A6J3M114_9PEZI</name>
<gene>
    <name evidence="4" type="ORF">K489DRAFT_382534</name>
</gene>
<dbReference type="OrthoDB" id="445188at2759"/>
<feature type="chain" id="PRO_5026816820" evidence="2">
    <location>
        <begin position="18"/>
        <end position="235"/>
    </location>
</feature>
<keyword evidence="3" id="KW-1185">Reference proteome</keyword>
<dbReference type="RefSeq" id="XP_033457638.1">
    <property type="nucleotide sequence ID" value="XM_033605394.1"/>
</dbReference>
<evidence type="ECO:0000313" key="4">
    <source>
        <dbReference type="RefSeq" id="XP_033457638.1"/>
    </source>
</evidence>
<evidence type="ECO:0000256" key="2">
    <source>
        <dbReference type="SAM" id="SignalP"/>
    </source>
</evidence>